<keyword evidence="1" id="KW-0472">Membrane</keyword>
<feature type="transmembrane region" description="Helical" evidence="1">
    <location>
        <begin position="57"/>
        <end position="77"/>
    </location>
</feature>
<feature type="transmembrane region" description="Helical" evidence="1">
    <location>
        <begin position="171"/>
        <end position="191"/>
    </location>
</feature>
<dbReference type="Proteomes" id="UP001642540">
    <property type="component" value="Unassembled WGS sequence"/>
</dbReference>
<keyword evidence="3" id="KW-1185">Reference proteome</keyword>
<evidence type="ECO:0008006" key="4">
    <source>
        <dbReference type="Google" id="ProtNLM"/>
    </source>
</evidence>
<proteinExistence type="predicted"/>
<evidence type="ECO:0000313" key="2">
    <source>
        <dbReference type="EMBL" id="CAL8134939.1"/>
    </source>
</evidence>
<gene>
    <name evidence="2" type="ORF">ODALV1_LOCUS25754</name>
</gene>
<organism evidence="2 3">
    <name type="scientific">Orchesella dallaii</name>
    <dbReference type="NCBI Taxonomy" id="48710"/>
    <lineage>
        <taxon>Eukaryota</taxon>
        <taxon>Metazoa</taxon>
        <taxon>Ecdysozoa</taxon>
        <taxon>Arthropoda</taxon>
        <taxon>Hexapoda</taxon>
        <taxon>Collembola</taxon>
        <taxon>Entomobryomorpha</taxon>
        <taxon>Entomobryoidea</taxon>
        <taxon>Orchesellidae</taxon>
        <taxon>Orchesellinae</taxon>
        <taxon>Orchesella</taxon>
    </lineage>
</organism>
<sequence length="484" mass="55466">MDRLREDTLSKFTASKYFQLYFSDEMKFLNSTFGYSYNLQGGNTTSQNANECISIKIAVGVAIMFSLVSCNLVLFVADVLALGPLPLTLWIATRSFQMHVMSLVGNGLHDGQGGGKTAPIWNSILEKYDDLRQISDSINEVWAFYFIMWICDTGLSICFQTNDAFRTPNLFNSFCYIIYPIQMIIALIIAAEICRKIACVRSLLTGLAYRHMYLLEEAEFNVLLRELETNRIGIGSDGFYRLDYSFLAQRMCLFGPWTFTLLYHVSSNIRSILSNGRYGIGTVDLADSFFIAAEVLYTTRLFTFWHSLFYGLEAIKDVLNKLCKSSLFDWGTLQHGRDNQLVWVATDVFAWGVLPLTLWAATKNFENFVMEFLKSLNYNENVHTEITKWEQVIQKYEELKACSDSINCAWAHYVMLWICDSGFSMFSQIKAVKACLIRYKTIRINWSDEVELRPLIRELKTNPIGLGLEGMYLVNYSFLAQVNT</sequence>
<dbReference type="EMBL" id="CAXLJM020000107">
    <property type="protein sequence ID" value="CAL8134939.1"/>
    <property type="molecule type" value="Genomic_DNA"/>
</dbReference>
<evidence type="ECO:0000313" key="3">
    <source>
        <dbReference type="Proteomes" id="UP001642540"/>
    </source>
</evidence>
<protein>
    <recommendedName>
        <fullName evidence="4">Gustatory receptor</fullName>
    </recommendedName>
</protein>
<evidence type="ECO:0000256" key="1">
    <source>
        <dbReference type="SAM" id="Phobius"/>
    </source>
</evidence>
<feature type="transmembrane region" description="Helical" evidence="1">
    <location>
        <begin position="141"/>
        <end position="159"/>
    </location>
</feature>
<name>A0ABP1RT33_9HEXA</name>
<keyword evidence="1" id="KW-1133">Transmembrane helix</keyword>
<accession>A0ABP1RT33</accession>
<keyword evidence="1" id="KW-0812">Transmembrane</keyword>
<comment type="caution">
    <text evidence="2">The sequence shown here is derived from an EMBL/GenBank/DDBJ whole genome shotgun (WGS) entry which is preliminary data.</text>
</comment>
<reference evidence="2 3" key="1">
    <citation type="submission" date="2024-08" db="EMBL/GenBank/DDBJ databases">
        <authorList>
            <person name="Cucini C."/>
            <person name="Frati F."/>
        </authorList>
    </citation>
    <scope>NUCLEOTIDE SEQUENCE [LARGE SCALE GENOMIC DNA]</scope>
</reference>